<dbReference type="InterPro" id="IPR038765">
    <property type="entry name" value="Papain-like_cys_pep_sf"/>
</dbReference>
<comment type="similarity">
    <text evidence="1">Belongs to the peptidase C2 family.</text>
</comment>
<dbReference type="Gene3D" id="3.90.70.10">
    <property type="entry name" value="Cysteine proteinases"/>
    <property type="match status" value="1"/>
</dbReference>
<dbReference type="InterPro" id="IPR001300">
    <property type="entry name" value="Peptidase_C2_calpain_cat"/>
</dbReference>
<dbReference type="SUPFAM" id="SSF54001">
    <property type="entry name" value="Cysteine proteinases"/>
    <property type="match status" value="1"/>
</dbReference>
<evidence type="ECO:0000256" key="5">
    <source>
        <dbReference type="PIRSR" id="PIRSR622684-1"/>
    </source>
</evidence>
<dbReference type="Pfam" id="PF01067">
    <property type="entry name" value="Calpain_III"/>
    <property type="match status" value="1"/>
</dbReference>
<dbReference type="GO" id="GO:0004198">
    <property type="term" value="F:calcium-dependent cysteine-type endopeptidase activity"/>
    <property type="evidence" value="ECO:0007669"/>
    <property type="project" value="InterPro"/>
</dbReference>
<feature type="domain" description="Calpain catalytic" evidence="7">
    <location>
        <begin position="43"/>
        <end position="344"/>
    </location>
</feature>
<dbReference type="FunFam" id="3.90.70.10:FF:000114">
    <property type="entry name" value="Calpain a"/>
    <property type="match status" value="1"/>
</dbReference>
<dbReference type="GO" id="GO:0006508">
    <property type="term" value="P:proteolysis"/>
    <property type="evidence" value="ECO:0007669"/>
    <property type="project" value="UniProtKB-KW"/>
</dbReference>
<dbReference type="InterPro" id="IPR011992">
    <property type="entry name" value="EF-hand-dom_pair"/>
</dbReference>
<dbReference type="PROSITE" id="PS50203">
    <property type="entry name" value="CALPAIN_CAT"/>
    <property type="match status" value="1"/>
</dbReference>
<feature type="active site" evidence="5 6">
    <location>
        <position position="261"/>
    </location>
</feature>
<name>A0A1B6DZZ0_9HEMI</name>
<dbReference type="InterPro" id="IPR022684">
    <property type="entry name" value="Calpain_cysteine_protease"/>
</dbReference>
<dbReference type="SMART" id="SM00720">
    <property type="entry name" value="calpain_III"/>
    <property type="match status" value="1"/>
</dbReference>
<dbReference type="InterPro" id="IPR000169">
    <property type="entry name" value="Pept_cys_AS"/>
</dbReference>
<keyword evidence="4 6" id="KW-0788">Thiol protease</keyword>
<dbReference type="InterPro" id="IPR022683">
    <property type="entry name" value="Calpain_III"/>
</dbReference>
<accession>A0A1B6DZZ0</accession>
<evidence type="ECO:0000313" key="8">
    <source>
        <dbReference type="EMBL" id="JAS31207.1"/>
    </source>
</evidence>
<dbReference type="PANTHER" id="PTHR10183:SF433">
    <property type="entry name" value="CALPAIN-A-RELATED"/>
    <property type="match status" value="1"/>
</dbReference>
<keyword evidence="2 6" id="KW-0645">Protease</keyword>
<dbReference type="InterPro" id="IPR033883">
    <property type="entry name" value="C2_III"/>
</dbReference>
<evidence type="ECO:0000256" key="1">
    <source>
        <dbReference type="ARBA" id="ARBA00007623"/>
    </source>
</evidence>
<evidence type="ECO:0000256" key="2">
    <source>
        <dbReference type="ARBA" id="ARBA00022670"/>
    </source>
</evidence>
<feature type="non-terminal residue" evidence="8">
    <location>
        <position position="668"/>
    </location>
</feature>
<proteinExistence type="inferred from homology"/>
<dbReference type="Gene3D" id="1.10.238.10">
    <property type="entry name" value="EF-hand"/>
    <property type="match status" value="1"/>
</dbReference>
<dbReference type="PRINTS" id="PR00704">
    <property type="entry name" value="CALPAIN"/>
</dbReference>
<evidence type="ECO:0000256" key="4">
    <source>
        <dbReference type="ARBA" id="ARBA00022807"/>
    </source>
</evidence>
<dbReference type="CDD" id="cd00044">
    <property type="entry name" value="CysPc"/>
    <property type="match status" value="1"/>
</dbReference>
<dbReference type="SMART" id="SM00230">
    <property type="entry name" value="CysPc"/>
    <property type="match status" value="1"/>
</dbReference>
<dbReference type="AlphaFoldDB" id="A0A1B6DZZ0"/>
<dbReference type="GO" id="GO:0005737">
    <property type="term" value="C:cytoplasm"/>
    <property type="evidence" value="ECO:0007669"/>
    <property type="project" value="TreeGrafter"/>
</dbReference>
<feature type="active site" evidence="5 6">
    <location>
        <position position="102"/>
    </location>
</feature>
<protein>
    <recommendedName>
        <fullName evidence="7">Calpain catalytic domain-containing protein</fullName>
    </recommendedName>
</protein>
<reference evidence="8" key="1">
    <citation type="submission" date="2015-12" db="EMBL/GenBank/DDBJ databases">
        <title>De novo transcriptome assembly of four potential Pierce s Disease insect vectors from Arizona vineyards.</title>
        <authorList>
            <person name="Tassone E.E."/>
        </authorList>
    </citation>
    <scope>NUCLEOTIDE SEQUENCE</scope>
</reference>
<dbReference type="PANTHER" id="PTHR10183">
    <property type="entry name" value="CALPAIN"/>
    <property type="match status" value="1"/>
</dbReference>
<evidence type="ECO:0000259" key="7">
    <source>
        <dbReference type="PROSITE" id="PS50203"/>
    </source>
</evidence>
<dbReference type="SUPFAM" id="SSF49758">
    <property type="entry name" value="Calpain large subunit, middle domain (domain III)"/>
    <property type="match status" value="1"/>
</dbReference>
<dbReference type="InterPro" id="IPR022682">
    <property type="entry name" value="Calpain_domain_III"/>
</dbReference>
<dbReference type="SUPFAM" id="SSF47473">
    <property type="entry name" value="EF-hand"/>
    <property type="match status" value="1"/>
</dbReference>
<evidence type="ECO:0000256" key="3">
    <source>
        <dbReference type="ARBA" id="ARBA00022801"/>
    </source>
</evidence>
<dbReference type="EMBL" id="GEDC01006091">
    <property type="protein sequence ID" value="JAS31207.1"/>
    <property type="molecule type" value="Transcribed_RNA"/>
</dbReference>
<dbReference type="Gene3D" id="2.60.120.380">
    <property type="match status" value="1"/>
</dbReference>
<dbReference type="CDD" id="cd00214">
    <property type="entry name" value="Calpain_III"/>
    <property type="match status" value="1"/>
</dbReference>
<organism evidence="8">
    <name type="scientific">Clastoptera arizonana</name>
    <name type="common">Arizona spittle bug</name>
    <dbReference type="NCBI Taxonomy" id="38151"/>
    <lineage>
        <taxon>Eukaryota</taxon>
        <taxon>Metazoa</taxon>
        <taxon>Ecdysozoa</taxon>
        <taxon>Arthropoda</taxon>
        <taxon>Hexapoda</taxon>
        <taxon>Insecta</taxon>
        <taxon>Pterygota</taxon>
        <taxon>Neoptera</taxon>
        <taxon>Paraneoptera</taxon>
        <taxon>Hemiptera</taxon>
        <taxon>Auchenorrhyncha</taxon>
        <taxon>Cercopoidea</taxon>
        <taxon>Clastopteridae</taxon>
        <taxon>Clastoptera</taxon>
    </lineage>
</organism>
<dbReference type="Pfam" id="PF00648">
    <property type="entry name" value="Peptidase_C2"/>
    <property type="match status" value="1"/>
</dbReference>
<sequence>MPYKYKKITVYHFGEKGSGFTNFEEEILEYEKIRAKCLLTEKLFEDPNFDLSFNSLCLDEKVKDEIHLLKWLRPTEIPEIHPQFIADGVSRFDVEQGAIGNCWLLASLGCITTHPHLMKLIVPNDQSFNHKYTGAFHFRFWQYGRWVDIVIDDRLPVFKGKLLYLKSQNVNEFWGALLEKAYAKLLGSYKCLEGGNPSTAMKDFSGGVLESFILPPVKESESLPEVLYKAYERSSIMCALIEASDSAALNTTTEQGLVRGHVYSITMIYVVEYEDEDELLLRLRNPWGKVEWNGNWCDKSLTWNKISISTKTKMGFYLKEDGEFWISYVDLVKYFSKIYVCHLDITLEKGEKQWMVSVFEDRWVRGVSAGGKYGGASFCSNPQFVLALTKPDEEADVCSLIVGLTQKRPRGLKKLLYITCQIFKIPDLNKCTRPLNQDFFSKNECVDVVSDLKYTNERDVTVRYSLPKGLYCIIPSTWEPDTEGSFLLRVISERNSHMRTYENYIAVEPQNNKPPVTNLAYVKSVFSQYCGADNLIDWTELQTILNVLKKQELVGGASFTDNISRSLLAMADDERSGKLDLKEFINLWSELDHWTAVFKQFLKRKLQVEDFCEALKLSGFCLNNRILNLLVLRYAGRDGLVSFEDFVTCAIKLKDMIDYYKRRDIKKQ</sequence>
<evidence type="ECO:0000256" key="6">
    <source>
        <dbReference type="PROSITE-ProRule" id="PRU00239"/>
    </source>
</evidence>
<keyword evidence="3 6" id="KW-0378">Hydrolase</keyword>
<gene>
    <name evidence="8" type="ORF">g.44561</name>
</gene>
<feature type="active site" evidence="5 6">
    <location>
        <position position="285"/>
    </location>
</feature>
<dbReference type="InterPro" id="IPR036213">
    <property type="entry name" value="Calpain_III_sf"/>
</dbReference>
<dbReference type="PROSITE" id="PS00139">
    <property type="entry name" value="THIOL_PROTEASE_CYS"/>
    <property type="match status" value="1"/>
</dbReference>